<evidence type="ECO:0000256" key="5">
    <source>
        <dbReference type="ARBA" id="ARBA00023065"/>
    </source>
</evidence>
<dbReference type="SUPFAM" id="SSF90112">
    <property type="entry name" value="Neurotransmitter-gated ion-channel transmembrane pore"/>
    <property type="match status" value="1"/>
</dbReference>
<dbReference type="GO" id="GO:0005230">
    <property type="term" value="F:extracellular ligand-gated monoatomic ion channel activity"/>
    <property type="evidence" value="ECO:0007669"/>
    <property type="project" value="InterPro"/>
</dbReference>
<keyword evidence="7" id="KW-0812">Transmembrane</keyword>
<feature type="transmembrane region" description="Helical" evidence="7">
    <location>
        <begin position="246"/>
        <end position="263"/>
    </location>
</feature>
<keyword evidence="8" id="KW-1185">Reference proteome</keyword>
<dbReference type="AlphaFoldDB" id="A0A0N5A7Q2"/>
<keyword evidence="3" id="KW-0813">Transport</keyword>
<dbReference type="GO" id="GO:0004888">
    <property type="term" value="F:transmembrane signaling receptor activity"/>
    <property type="evidence" value="ECO:0007669"/>
    <property type="project" value="InterPro"/>
</dbReference>
<dbReference type="InterPro" id="IPR036734">
    <property type="entry name" value="Neur_chan_lig-bd_sf"/>
</dbReference>
<feature type="transmembrane region" description="Helical" evidence="7">
    <location>
        <begin position="419"/>
        <end position="443"/>
    </location>
</feature>
<evidence type="ECO:0000256" key="4">
    <source>
        <dbReference type="ARBA" id="ARBA00022475"/>
    </source>
</evidence>
<protein>
    <submittedName>
        <fullName evidence="9">Neur_chan_LBD domain-containing protein</fullName>
    </submittedName>
</protein>
<dbReference type="SUPFAM" id="SSF63712">
    <property type="entry name" value="Nicotinic receptor ligand binding domain-like"/>
    <property type="match status" value="1"/>
</dbReference>
<dbReference type="PRINTS" id="PR00253">
    <property type="entry name" value="GABAARECEPTR"/>
</dbReference>
<dbReference type="Gene3D" id="2.70.170.10">
    <property type="entry name" value="Neurotransmitter-gated ion-channel ligand-binding domain"/>
    <property type="match status" value="1"/>
</dbReference>
<keyword evidence="4" id="KW-1003">Cell membrane</keyword>
<sequence>MNSRVLLLHYLQTVITYGYLVGNEDRQRNKVNLGKTEVLAGLEIHEISDLDYERSTYKISVTMELVAQDVENAIQGTYSYRFDNTKHLFNLIQILGKQVRPQEQSRLVRTNVDGYSSSISRFNAELVCPYNFQRYPFDVQRCSIMIVASSHFFYFINQTSEAMSTVTLSFIAHYADWILTLSWFNTSAAIIAPEAVLPPNVYVSLVSATQCQHKAMFSASRHTSSFANFGCLEVTLQFSRSLTLSAIRYIIPSSVFVIATFFSPYIDRTNLQTRFILIGFSSILFSISVLNMKSEIPSTVYFTGTDVWICLCSIFIFLAFIEVIAVNILMNFFDKRLKLSTKDNSLRMESQYRHERNASKKEQYNTLRISLPDTESADGRRLDNDPMTLSRRSDYAVVISNYFHRQADFYSITAARVDLVARIILPIAFFITLLIYVVLFIAVKIELSSVRGDRSVRPRVLSDGQLHQETGNWGSNYSNILMCLATFRVFGTLTYCLLKVNHRLKI</sequence>
<evidence type="ECO:0000313" key="8">
    <source>
        <dbReference type="Proteomes" id="UP000046393"/>
    </source>
</evidence>
<evidence type="ECO:0000256" key="2">
    <source>
        <dbReference type="ARBA" id="ARBA00004236"/>
    </source>
</evidence>
<feature type="transmembrane region" description="Helical" evidence="7">
    <location>
        <begin position="275"/>
        <end position="294"/>
    </location>
</feature>
<dbReference type="STRING" id="451379.A0A0N5A7Q2"/>
<feature type="transmembrane region" description="Helical" evidence="7">
    <location>
        <begin position="477"/>
        <end position="498"/>
    </location>
</feature>
<keyword evidence="7" id="KW-0472">Membrane</keyword>
<comment type="subcellular location">
    <subcellularLocation>
        <location evidence="2">Cell membrane</location>
    </subcellularLocation>
    <subcellularLocation>
        <location evidence="1">Membrane</location>
        <topology evidence="1">Multi-pass membrane protein</topology>
    </subcellularLocation>
</comment>
<evidence type="ECO:0000313" key="9">
    <source>
        <dbReference type="WBParaSite" id="SMUV_0000006001-mRNA-1"/>
    </source>
</evidence>
<dbReference type="GO" id="GO:0005886">
    <property type="term" value="C:plasma membrane"/>
    <property type="evidence" value="ECO:0007669"/>
    <property type="project" value="UniProtKB-SubCell"/>
</dbReference>
<evidence type="ECO:0000256" key="1">
    <source>
        <dbReference type="ARBA" id="ARBA00004141"/>
    </source>
</evidence>
<keyword evidence="6" id="KW-0407">Ion channel</keyword>
<proteinExistence type="predicted"/>
<organism evidence="8 9">
    <name type="scientific">Syphacia muris</name>
    <dbReference type="NCBI Taxonomy" id="451379"/>
    <lineage>
        <taxon>Eukaryota</taxon>
        <taxon>Metazoa</taxon>
        <taxon>Ecdysozoa</taxon>
        <taxon>Nematoda</taxon>
        <taxon>Chromadorea</taxon>
        <taxon>Rhabditida</taxon>
        <taxon>Spirurina</taxon>
        <taxon>Oxyuridomorpha</taxon>
        <taxon>Oxyuroidea</taxon>
        <taxon>Oxyuridae</taxon>
        <taxon>Syphacia</taxon>
    </lineage>
</organism>
<keyword evidence="7" id="KW-1133">Transmembrane helix</keyword>
<dbReference type="PANTHER" id="PTHR18945">
    <property type="entry name" value="NEUROTRANSMITTER GATED ION CHANNEL"/>
    <property type="match status" value="1"/>
</dbReference>
<dbReference type="InterPro" id="IPR038050">
    <property type="entry name" value="Neuro_actylchol_rec"/>
</dbReference>
<dbReference type="InterPro" id="IPR036719">
    <property type="entry name" value="Neuro-gated_channel_TM_sf"/>
</dbReference>
<name>A0A0N5A7Q2_9BILA</name>
<dbReference type="InterPro" id="IPR006201">
    <property type="entry name" value="Neur_channel"/>
</dbReference>
<dbReference type="WBParaSite" id="SMUV_0000006001-mRNA-1">
    <property type="protein sequence ID" value="SMUV_0000006001-mRNA-1"/>
    <property type="gene ID" value="SMUV_0000006001"/>
</dbReference>
<accession>A0A0N5A7Q2</accession>
<dbReference type="Gene3D" id="1.20.58.390">
    <property type="entry name" value="Neurotransmitter-gated ion-channel transmembrane domain"/>
    <property type="match status" value="1"/>
</dbReference>
<reference evidence="9" key="1">
    <citation type="submission" date="2017-02" db="UniProtKB">
        <authorList>
            <consortium name="WormBaseParasite"/>
        </authorList>
    </citation>
    <scope>IDENTIFICATION</scope>
</reference>
<evidence type="ECO:0000256" key="6">
    <source>
        <dbReference type="ARBA" id="ARBA00023303"/>
    </source>
</evidence>
<evidence type="ECO:0000256" key="7">
    <source>
        <dbReference type="SAM" id="Phobius"/>
    </source>
</evidence>
<evidence type="ECO:0000256" key="3">
    <source>
        <dbReference type="ARBA" id="ARBA00022448"/>
    </source>
</evidence>
<dbReference type="InterPro" id="IPR006028">
    <property type="entry name" value="GABAA/Glycine_rcpt"/>
</dbReference>
<dbReference type="Proteomes" id="UP000046393">
    <property type="component" value="Unplaced"/>
</dbReference>
<keyword evidence="5" id="KW-0406">Ion transport</keyword>
<feature type="transmembrane region" description="Helical" evidence="7">
    <location>
        <begin position="306"/>
        <end position="330"/>
    </location>
</feature>